<feature type="region of interest" description="Disordered" evidence="1">
    <location>
        <begin position="23"/>
        <end position="323"/>
    </location>
</feature>
<comment type="caution">
    <text evidence="2">The sequence shown here is derived from an EMBL/GenBank/DDBJ whole genome shotgun (WGS) entry which is preliminary data.</text>
</comment>
<evidence type="ECO:0000313" key="2">
    <source>
        <dbReference type="EMBL" id="ODN77019.1"/>
    </source>
</evidence>
<reference evidence="2 3" key="1">
    <citation type="submission" date="2016-06" db="EMBL/GenBank/DDBJ databases">
        <title>Evolution of pathogenesis and genome organization in the Tremellales.</title>
        <authorList>
            <person name="Cuomo C."/>
            <person name="Litvintseva A."/>
            <person name="Heitman J."/>
            <person name="Chen Y."/>
            <person name="Sun S."/>
            <person name="Springer D."/>
            <person name="Dromer F."/>
            <person name="Young S."/>
            <person name="Zeng Q."/>
            <person name="Chapman S."/>
            <person name="Gujja S."/>
            <person name="Saif S."/>
            <person name="Birren B."/>
        </authorList>
    </citation>
    <scope>NUCLEOTIDE SEQUENCE [LARGE SCALE GENOMIC DNA]</scope>
    <source>
        <strain evidence="2 3">CBS 6039</strain>
    </source>
</reference>
<proteinExistence type="predicted"/>
<sequence>MAIVPNRQPSYPYESIRIATYKSTDGNGSKVDLAFPLSPPRIQAASSESPKSPPDLGTTVEDVEDSVEVPESLRKPVYKPRRGGLGLHVKTGGSSTSLAGGTTPTSAASGLTPTVAWSPSMSPRSMQMPAPATWESIPEGDPSDVREQRASTAETEFTDMSNEADEEAWIDPRAQGARMSARGSTTGEPARGSAPRPTIVSYRSSRAFPTEDDQPTSPIRGDIPFGMYGDPNSPVIHWRMGEDGKIEEDAQGRETESPSGLGDAEQSGWESLNAITNSNQDGGSGGIAGFSRASGRRRRPPSGLTLTNQSPQSGRGYTVYRRD</sequence>
<protein>
    <submittedName>
        <fullName evidence="2">Uncharacterized protein</fullName>
    </submittedName>
</protein>
<accession>A0A1E3HL09</accession>
<dbReference type="EMBL" id="AWGJ01000008">
    <property type="protein sequence ID" value="ODN77019.1"/>
    <property type="molecule type" value="Genomic_DNA"/>
</dbReference>
<keyword evidence="3" id="KW-1185">Reference proteome</keyword>
<feature type="compositionally biased region" description="Basic and acidic residues" evidence="1">
    <location>
        <begin position="239"/>
        <end position="256"/>
    </location>
</feature>
<feature type="compositionally biased region" description="Polar residues" evidence="1">
    <location>
        <begin position="268"/>
        <end position="281"/>
    </location>
</feature>
<name>A0A1E3HL09_9TREE</name>
<dbReference type="AlphaFoldDB" id="A0A1E3HL09"/>
<dbReference type="RefSeq" id="XP_018992393.1">
    <property type="nucleotide sequence ID" value="XM_019139902.1"/>
</dbReference>
<feature type="compositionally biased region" description="Low complexity" evidence="1">
    <location>
        <begin position="91"/>
        <end position="131"/>
    </location>
</feature>
<dbReference type="OrthoDB" id="10390990at2759"/>
<evidence type="ECO:0000313" key="3">
    <source>
        <dbReference type="Proteomes" id="UP000094065"/>
    </source>
</evidence>
<feature type="compositionally biased region" description="Polar residues" evidence="1">
    <location>
        <begin position="304"/>
        <end position="315"/>
    </location>
</feature>
<organism evidence="2 3">
    <name type="scientific">Cryptococcus amylolentus CBS 6039</name>
    <dbReference type="NCBI Taxonomy" id="1295533"/>
    <lineage>
        <taxon>Eukaryota</taxon>
        <taxon>Fungi</taxon>
        <taxon>Dikarya</taxon>
        <taxon>Basidiomycota</taxon>
        <taxon>Agaricomycotina</taxon>
        <taxon>Tremellomycetes</taxon>
        <taxon>Tremellales</taxon>
        <taxon>Cryptococcaceae</taxon>
        <taxon>Cryptococcus</taxon>
    </lineage>
</organism>
<dbReference type="GeneID" id="30156874"/>
<feature type="compositionally biased region" description="Polar residues" evidence="1">
    <location>
        <begin position="150"/>
        <end position="161"/>
    </location>
</feature>
<gene>
    <name evidence="2" type="ORF">L202_05565</name>
</gene>
<evidence type="ECO:0000256" key="1">
    <source>
        <dbReference type="SAM" id="MobiDB-lite"/>
    </source>
</evidence>
<dbReference type="Proteomes" id="UP000094065">
    <property type="component" value="Unassembled WGS sequence"/>
</dbReference>